<evidence type="ECO:0008006" key="5">
    <source>
        <dbReference type="Google" id="ProtNLM"/>
    </source>
</evidence>
<accession>A0A6J3M031</accession>
<name>A0A6J3M031_9PEZI</name>
<dbReference type="GeneID" id="54366420"/>
<keyword evidence="2" id="KW-0732">Signal</keyword>
<evidence type="ECO:0000256" key="1">
    <source>
        <dbReference type="SAM" id="MobiDB-lite"/>
    </source>
</evidence>
<organism evidence="4">
    <name type="scientific">Dissoconium aciculare CBS 342.82</name>
    <dbReference type="NCBI Taxonomy" id="1314786"/>
    <lineage>
        <taxon>Eukaryota</taxon>
        <taxon>Fungi</taxon>
        <taxon>Dikarya</taxon>
        <taxon>Ascomycota</taxon>
        <taxon>Pezizomycotina</taxon>
        <taxon>Dothideomycetes</taxon>
        <taxon>Dothideomycetidae</taxon>
        <taxon>Mycosphaerellales</taxon>
        <taxon>Dissoconiaceae</taxon>
        <taxon>Dissoconium</taxon>
    </lineage>
</organism>
<feature type="compositionally biased region" description="Basic and acidic residues" evidence="1">
    <location>
        <begin position="103"/>
        <end position="116"/>
    </location>
</feature>
<dbReference type="AlphaFoldDB" id="A0A6J3M031"/>
<evidence type="ECO:0000256" key="2">
    <source>
        <dbReference type="SAM" id="SignalP"/>
    </source>
</evidence>
<reference evidence="4" key="1">
    <citation type="submission" date="2020-01" db="EMBL/GenBank/DDBJ databases">
        <authorList>
            <consortium name="DOE Joint Genome Institute"/>
            <person name="Haridas S."/>
            <person name="Albert R."/>
            <person name="Binder M."/>
            <person name="Bloem J."/>
            <person name="Labutti K."/>
            <person name="Salamov A."/>
            <person name="Andreopoulos B."/>
            <person name="Baker S.E."/>
            <person name="Barry K."/>
            <person name="Bills G."/>
            <person name="Bluhm B.H."/>
            <person name="Cannon C."/>
            <person name="Castanera R."/>
            <person name="Culley D.E."/>
            <person name="Daum C."/>
            <person name="Ezra D."/>
            <person name="Gonzalez J.B."/>
            <person name="Henrissat B."/>
            <person name="Kuo A."/>
            <person name="Liang C."/>
            <person name="Lipzen A."/>
            <person name="Lutzoni F."/>
            <person name="Magnuson J."/>
            <person name="Mondo S."/>
            <person name="Nolan M."/>
            <person name="Ohm R."/>
            <person name="Pangilinan J."/>
            <person name="Park H.-J."/>
            <person name="Ramirez L."/>
            <person name="Alfaro M."/>
            <person name="Sun H."/>
            <person name="Tritt A."/>
            <person name="Yoshinaga Y."/>
            <person name="Zwiers L.-H."/>
            <person name="Turgeon B.G."/>
            <person name="Goodwin S.B."/>
            <person name="Spatafora J.W."/>
            <person name="Crous P.W."/>
            <person name="Grigoriev I.V."/>
        </authorList>
    </citation>
    <scope>NUCLEOTIDE SEQUENCE</scope>
    <source>
        <strain evidence="4">CBS 342.82</strain>
    </source>
</reference>
<sequence length="129" mass="14527">MMIIMMMMMMMMSTALPLSLIMRVICRVLLARLLAGMMTHDGRSIIEGWRPRGIESRGGYDLLVKSVWICISIDLLALPSDRTPLVGNEAGRRGRVKSRDHKRNVDDSSREGERKVTLIIPSSVNEDKA</sequence>
<feature type="compositionally biased region" description="Basic residues" evidence="1">
    <location>
        <begin position="93"/>
        <end position="102"/>
    </location>
</feature>
<evidence type="ECO:0000313" key="4">
    <source>
        <dbReference type="RefSeq" id="XP_033457895.1"/>
    </source>
</evidence>
<protein>
    <recommendedName>
        <fullName evidence="5">Secreted protein</fullName>
    </recommendedName>
</protein>
<feature type="signal peptide" evidence="2">
    <location>
        <begin position="1"/>
        <end position="17"/>
    </location>
</feature>
<reference evidence="4" key="3">
    <citation type="submission" date="2025-08" db="UniProtKB">
        <authorList>
            <consortium name="RefSeq"/>
        </authorList>
    </citation>
    <scope>IDENTIFICATION</scope>
    <source>
        <strain evidence="4">CBS 342.82</strain>
    </source>
</reference>
<reference evidence="4" key="2">
    <citation type="submission" date="2020-04" db="EMBL/GenBank/DDBJ databases">
        <authorList>
            <consortium name="NCBI Genome Project"/>
        </authorList>
    </citation>
    <scope>NUCLEOTIDE SEQUENCE</scope>
    <source>
        <strain evidence="4">CBS 342.82</strain>
    </source>
</reference>
<dbReference type="RefSeq" id="XP_033457895.1">
    <property type="nucleotide sequence ID" value="XM_033608620.1"/>
</dbReference>
<feature type="chain" id="PRO_5026658536" description="Secreted protein" evidence="2">
    <location>
        <begin position="18"/>
        <end position="129"/>
    </location>
</feature>
<feature type="compositionally biased region" description="Polar residues" evidence="1">
    <location>
        <begin position="120"/>
        <end position="129"/>
    </location>
</feature>
<evidence type="ECO:0000313" key="3">
    <source>
        <dbReference type="Proteomes" id="UP000504637"/>
    </source>
</evidence>
<feature type="region of interest" description="Disordered" evidence="1">
    <location>
        <begin position="82"/>
        <end position="129"/>
    </location>
</feature>
<dbReference type="Proteomes" id="UP000504637">
    <property type="component" value="Unplaced"/>
</dbReference>
<keyword evidence="3" id="KW-1185">Reference proteome</keyword>
<gene>
    <name evidence="4" type="ORF">K489DRAFT_44909</name>
</gene>
<proteinExistence type="predicted"/>